<dbReference type="KEGG" id="llh:I41_06890"/>
<accession>A0A517TT31</accession>
<dbReference type="PANTHER" id="PTHR33121:SF76">
    <property type="entry name" value="SIGNALING PROTEIN"/>
    <property type="match status" value="1"/>
</dbReference>
<keyword evidence="3" id="KW-0378">Hydrolase</keyword>
<dbReference type="GO" id="GO:0071111">
    <property type="term" value="F:cyclic-guanylate-specific phosphodiesterase activity"/>
    <property type="evidence" value="ECO:0007669"/>
    <property type="project" value="UniProtKB-EC"/>
</dbReference>
<dbReference type="Pfam" id="PF00498">
    <property type="entry name" value="FHA"/>
    <property type="match status" value="1"/>
</dbReference>
<organism evidence="3 4">
    <name type="scientific">Lacipirellula limnantheis</name>
    <dbReference type="NCBI Taxonomy" id="2528024"/>
    <lineage>
        <taxon>Bacteria</taxon>
        <taxon>Pseudomonadati</taxon>
        <taxon>Planctomycetota</taxon>
        <taxon>Planctomycetia</taxon>
        <taxon>Pirellulales</taxon>
        <taxon>Lacipirellulaceae</taxon>
        <taxon>Lacipirellula</taxon>
    </lineage>
</organism>
<dbReference type="Gene3D" id="3.20.20.450">
    <property type="entry name" value="EAL domain"/>
    <property type="match status" value="1"/>
</dbReference>
<feature type="domain" description="FHA" evidence="1">
    <location>
        <begin position="36"/>
        <end position="85"/>
    </location>
</feature>
<feature type="domain" description="EAL" evidence="2">
    <location>
        <begin position="125"/>
        <end position="372"/>
    </location>
</feature>
<dbReference type="SMART" id="SM00052">
    <property type="entry name" value="EAL"/>
    <property type="match status" value="1"/>
</dbReference>
<sequence>MSLSTFSSTNEATWALTGQLGADQAARSVAIDGSPFVIGRGTNASLSVVSPTVSGSHVELRMETGGLWARDLGSTNGTFVNGIRIIGEAELRPGDLLQIAEIVLRVGVQRGQVDCKTIADDSTDQALAMIQFDKLIAERAVLPHYQPIVETSTRETVGFEVLARSVLFGLGTPHAMFSAASLLDLEGELSRLLRDEGVRLAAALPANPLVFLNTHPAELQDQAQLECSLRELRRAFPSTALVLEIHEAAATSVNQMRSLRGVLNELEMQLAYDDFGAGQARLAELGDCPPDYLKFDIQLVRGIDSASLERQRMLGSLVRIAADLGIVSLAEGIETAEEHRVCRRLGFVYGQGFYYGTPAAAATFQTEASRVTPCATICPRLGDMYS</sequence>
<dbReference type="EC" id="3.1.4.52" evidence="3"/>
<keyword evidence="4" id="KW-1185">Reference proteome</keyword>
<dbReference type="PROSITE" id="PS50883">
    <property type="entry name" value="EAL"/>
    <property type="match status" value="1"/>
</dbReference>
<dbReference type="Gene3D" id="2.60.200.20">
    <property type="match status" value="1"/>
</dbReference>
<dbReference type="InterPro" id="IPR008984">
    <property type="entry name" value="SMAD_FHA_dom_sf"/>
</dbReference>
<dbReference type="Proteomes" id="UP000317909">
    <property type="component" value="Chromosome"/>
</dbReference>
<dbReference type="RefSeq" id="WP_145430874.1">
    <property type="nucleotide sequence ID" value="NZ_CP036339.1"/>
</dbReference>
<name>A0A517TT31_9BACT</name>
<dbReference type="InterPro" id="IPR000253">
    <property type="entry name" value="FHA_dom"/>
</dbReference>
<dbReference type="CDD" id="cd01948">
    <property type="entry name" value="EAL"/>
    <property type="match status" value="1"/>
</dbReference>
<dbReference type="SUPFAM" id="SSF141868">
    <property type="entry name" value="EAL domain-like"/>
    <property type="match status" value="1"/>
</dbReference>
<dbReference type="CDD" id="cd00060">
    <property type="entry name" value="FHA"/>
    <property type="match status" value="1"/>
</dbReference>
<dbReference type="AlphaFoldDB" id="A0A517TT31"/>
<proteinExistence type="predicted"/>
<dbReference type="SUPFAM" id="SSF49879">
    <property type="entry name" value="SMAD/FHA domain"/>
    <property type="match status" value="1"/>
</dbReference>
<dbReference type="PANTHER" id="PTHR33121">
    <property type="entry name" value="CYCLIC DI-GMP PHOSPHODIESTERASE PDEF"/>
    <property type="match status" value="1"/>
</dbReference>
<evidence type="ECO:0000259" key="2">
    <source>
        <dbReference type="PROSITE" id="PS50883"/>
    </source>
</evidence>
<reference evidence="3 4" key="1">
    <citation type="submission" date="2019-02" db="EMBL/GenBank/DDBJ databases">
        <title>Deep-cultivation of Planctomycetes and their phenomic and genomic characterization uncovers novel biology.</title>
        <authorList>
            <person name="Wiegand S."/>
            <person name="Jogler M."/>
            <person name="Boedeker C."/>
            <person name="Pinto D."/>
            <person name="Vollmers J."/>
            <person name="Rivas-Marin E."/>
            <person name="Kohn T."/>
            <person name="Peeters S.H."/>
            <person name="Heuer A."/>
            <person name="Rast P."/>
            <person name="Oberbeckmann S."/>
            <person name="Bunk B."/>
            <person name="Jeske O."/>
            <person name="Meyerdierks A."/>
            <person name="Storesund J.E."/>
            <person name="Kallscheuer N."/>
            <person name="Luecker S."/>
            <person name="Lage O.M."/>
            <person name="Pohl T."/>
            <person name="Merkel B.J."/>
            <person name="Hornburger P."/>
            <person name="Mueller R.-W."/>
            <person name="Bruemmer F."/>
            <person name="Labrenz M."/>
            <person name="Spormann A.M."/>
            <person name="Op den Camp H."/>
            <person name="Overmann J."/>
            <person name="Amann R."/>
            <person name="Jetten M.S.M."/>
            <person name="Mascher T."/>
            <person name="Medema M.H."/>
            <person name="Devos D.P."/>
            <person name="Kaster A.-K."/>
            <person name="Ovreas L."/>
            <person name="Rohde M."/>
            <person name="Galperin M.Y."/>
            <person name="Jogler C."/>
        </authorList>
    </citation>
    <scope>NUCLEOTIDE SEQUENCE [LARGE SCALE GENOMIC DNA]</scope>
    <source>
        <strain evidence="3 4">I41</strain>
    </source>
</reference>
<dbReference type="Pfam" id="PF00563">
    <property type="entry name" value="EAL"/>
    <property type="match status" value="1"/>
</dbReference>
<evidence type="ECO:0000313" key="4">
    <source>
        <dbReference type="Proteomes" id="UP000317909"/>
    </source>
</evidence>
<protein>
    <submittedName>
        <fullName evidence="3">Cyclic-di-GMP phosphodiesterase AdrB</fullName>
        <ecNumber evidence="3">3.1.4.52</ecNumber>
    </submittedName>
</protein>
<dbReference type="EMBL" id="CP036339">
    <property type="protein sequence ID" value="QDT71531.1"/>
    <property type="molecule type" value="Genomic_DNA"/>
</dbReference>
<gene>
    <name evidence="3" type="primary">adrB</name>
    <name evidence="3" type="ORF">I41_06890</name>
</gene>
<dbReference type="InterPro" id="IPR050706">
    <property type="entry name" value="Cyclic-di-GMP_PDE-like"/>
</dbReference>
<dbReference type="PROSITE" id="PS50006">
    <property type="entry name" value="FHA_DOMAIN"/>
    <property type="match status" value="1"/>
</dbReference>
<dbReference type="OrthoDB" id="9813903at2"/>
<dbReference type="InterPro" id="IPR035919">
    <property type="entry name" value="EAL_sf"/>
</dbReference>
<dbReference type="SMART" id="SM00240">
    <property type="entry name" value="FHA"/>
    <property type="match status" value="1"/>
</dbReference>
<dbReference type="InterPro" id="IPR001633">
    <property type="entry name" value="EAL_dom"/>
</dbReference>
<evidence type="ECO:0000259" key="1">
    <source>
        <dbReference type="PROSITE" id="PS50006"/>
    </source>
</evidence>
<evidence type="ECO:0000313" key="3">
    <source>
        <dbReference type="EMBL" id="QDT71531.1"/>
    </source>
</evidence>